<dbReference type="GO" id="GO:0016567">
    <property type="term" value="P:protein ubiquitination"/>
    <property type="evidence" value="ECO:0007669"/>
    <property type="project" value="InterPro"/>
</dbReference>
<evidence type="ECO:0000313" key="3">
    <source>
        <dbReference type="Proteomes" id="UP000230066"/>
    </source>
</evidence>
<feature type="transmembrane region" description="Helical" evidence="1">
    <location>
        <begin position="37"/>
        <end position="58"/>
    </location>
</feature>
<accession>A0A4E0QVL2</accession>
<sequence length="280" mass="31539">MSTVSQPRSAVHSNLASLLRPQYRGLLRYSKKRPHLFRIYGSVSLIACFAACMCAAACMHKIADEIMEESITGEDLPRGFLENTKYNGKSRLGVITLKKILEQRGVIFDHVIEREEIDLLIQQTGQLNHEELRYATKSFSASGRSLVDTSPDAKLHAQVSANNQNDHSSNGHPVPGAVSFVFDSEASFVERVDDNKDSVWLLSVIALDSQYRTKHETSDGQLNTLITDEVWGRLVRRYIPFGFKMGLINCYRLLRSVSNFSIVSYAILVMLKWNAIRCLP</sequence>
<dbReference type="EMBL" id="JXXN02011208">
    <property type="protein sequence ID" value="THD18474.1"/>
    <property type="molecule type" value="Genomic_DNA"/>
</dbReference>
<evidence type="ECO:0000256" key="1">
    <source>
        <dbReference type="SAM" id="Phobius"/>
    </source>
</evidence>
<dbReference type="AlphaFoldDB" id="A0A4E0QVL2"/>
<gene>
    <name evidence="2" type="ORF">D915_011032</name>
</gene>
<keyword evidence="1" id="KW-0812">Transmembrane</keyword>
<protein>
    <submittedName>
        <fullName evidence="2">E3 ubiquitin-protein ligase RNF103</fullName>
    </submittedName>
</protein>
<dbReference type="PANTHER" id="PTHR15302">
    <property type="entry name" value="E3 UBIQUITIN-PROTEIN LIGASE RNF103"/>
    <property type="match status" value="1"/>
</dbReference>
<keyword evidence="1" id="KW-1133">Transmembrane helix</keyword>
<dbReference type="PANTHER" id="PTHR15302:SF0">
    <property type="entry name" value="E3 UBIQUITIN-PROTEIN LIGASE RNF103"/>
    <property type="match status" value="1"/>
</dbReference>
<dbReference type="GO" id="GO:0036503">
    <property type="term" value="P:ERAD pathway"/>
    <property type="evidence" value="ECO:0007669"/>
    <property type="project" value="TreeGrafter"/>
</dbReference>
<keyword evidence="3" id="KW-1185">Reference proteome</keyword>
<comment type="caution">
    <text evidence="2">The sequence shown here is derived from an EMBL/GenBank/DDBJ whole genome shotgun (WGS) entry which is preliminary data.</text>
</comment>
<dbReference type="GO" id="GO:0004842">
    <property type="term" value="F:ubiquitin-protein transferase activity"/>
    <property type="evidence" value="ECO:0007669"/>
    <property type="project" value="InterPro"/>
</dbReference>
<name>A0A4E0QVL2_FASHE</name>
<organism evidence="2 3">
    <name type="scientific">Fasciola hepatica</name>
    <name type="common">Liver fluke</name>
    <dbReference type="NCBI Taxonomy" id="6192"/>
    <lineage>
        <taxon>Eukaryota</taxon>
        <taxon>Metazoa</taxon>
        <taxon>Spiralia</taxon>
        <taxon>Lophotrochozoa</taxon>
        <taxon>Platyhelminthes</taxon>
        <taxon>Trematoda</taxon>
        <taxon>Digenea</taxon>
        <taxon>Plagiorchiida</taxon>
        <taxon>Echinostomata</taxon>
        <taxon>Echinostomatoidea</taxon>
        <taxon>Fasciolidae</taxon>
        <taxon>Fasciola</taxon>
    </lineage>
</organism>
<keyword evidence="1" id="KW-0472">Membrane</keyword>
<dbReference type="GO" id="GO:0005783">
    <property type="term" value="C:endoplasmic reticulum"/>
    <property type="evidence" value="ECO:0007669"/>
    <property type="project" value="TreeGrafter"/>
</dbReference>
<dbReference type="InterPro" id="IPR042494">
    <property type="entry name" value="RNF103"/>
</dbReference>
<reference evidence="2" key="1">
    <citation type="submission" date="2019-03" db="EMBL/GenBank/DDBJ databases">
        <title>Improved annotation for the trematode Fasciola hepatica.</title>
        <authorList>
            <person name="Choi Y.-J."/>
            <person name="Martin J."/>
            <person name="Mitreva M."/>
        </authorList>
    </citation>
    <scope>NUCLEOTIDE SEQUENCE [LARGE SCALE GENOMIC DNA]</scope>
</reference>
<dbReference type="Proteomes" id="UP000230066">
    <property type="component" value="Unassembled WGS sequence"/>
</dbReference>
<proteinExistence type="predicted"/>
<evidence type="ECO:0000313" key="2">
    <source>
        <dbReference type="EMBL" id="THD18474.1"/>
    </source>
</evidence>